<proteinExistence type="predicted"/>
<feature type="region of interest" description="Disordered" evidence="1">
    <location>
        <begin position="1"/>
        <end position="75"/>
    </location>
</feature>
<protein>
    <submittedName>
        <fullName evidence="3">Short chain dehydrogenase/reductase family oxidoreductase</fullName>
    </submittedName>
</protein>
<feature type="compositionally biased region" description="Polar residues" evidence="1">
    <location>
        <begin position="23"/>
        <end position="38"/>
    </location>
</feature>
<feature type="compositionally biased region" description="Polar residues" evidence="1">
    <location>
        <begin position="53"/>
        <end position="75"/>
    </location>
</feature>
<evidence type="ECO:0000256" key="1">
    <source>
        <dbReference type="SAM" id="MobiDB-lite"/>
    </source>
</evidence>
<evidence type="ECO:0000313" key="3">
    <source>
        <dbReference type="EMBL" id="GAT26714.1"/>
    </source>
</evidence>
<dbReference type="Proteomes" id="UP000661280">
    <property type="component" value="Chromosome 2"/>
</dbReference>
<gene>
    <name evidence="2" type="ORF">AKAW2_21170S</name>
    <name evidence="3" type="ORF">RIB2604_02103960</name>
</gene>
<dbReference type="GeneID" id="64957555"/>
<reference evidence="2" key="3">
    <citation type="submission" date="2021-01" db="EMBL/GenBank/DDBJ databases">
        <authorList>
            <consortium name="Aspergillus luchuensis mut. kawachii IFO 4304 genome sequencing consortium"/>
            <person name="Kazuki M."/>
            <person name="Futagami T."/>
        </authorList>
    </citation>
    <scope>NUCLEOTIDE SEQUENCE</scope>
    <source>
        <strain evidence="2">IFO 4308</strain>
    </source>
</reference>
<feature type="compositionally biased region" description="Basic and acidic residues" evidence="1">
    <location>
        <begin position="1"/>
        <end position="16"/>
    </location>
</feature>
<dbReference type="EMBL" id="BCWF01000021">
    <property type="protein sequence ID" value="GAT26714.1"/>
    <property type="molecule type" value="Genomic_DNA"/>
</dbReference>
<accession>A0A146FKW2</accession>
<evidence type="ECO:0000313" key="4">
    <source>
        <dbReference type="Proteomes" id="UP000075230"/>
    </source>
</evidence>
<sequence>MADDRASQDTAEREARNAVTLGLSDQKTMQQLSSSGKSAQDRRRQAARRRAQNESVDSQAATQGDTGQSRSQSQA</sequence>
<keyword evidence="5" id="KW-1185">Reference proteome</keyword>
<reference evidence="4" key="2">
    <citation type="submission" date="2016-02" db="EMBL/GenBank/DDBJ databases">
        <title>Genome sequencing of Aspergillus luchuensis NBRC 4314.</title>
        <authorList>
            <person name="Yamada O."/>
        </authorList>
    </citation>
    <scope>NUCLEOTIDE SEQUENCE [LARGE SCALE GENOMIC DNA]</scope>
    <source>
        <strain evidence="4">RIB 2604</strain>
    </source>
</reference>
<reference evidence="2" key="4">
    <citation type="submission" date="2021-02" db="EMBL/GenBank/DDBJ databases">
        <title>Aspergillus luchuensis mut. kawachii IFO 4304 genome sequence.</title>
        <authorList>
            <person name="Mori K."/>
            <person name="Kadooka C."/>
            <person name="Goto M."/>
            <person name="Futagami T."/>
        </authorList>
    </citation>
    <scope>NUCLEOTIDE SEQUENCE</scope>
    <source>
        <strain evidence="2">IFO 4308</strain>
    </source>
</reference>
<dbReference type="KEGG" id="aluc:AKAW2_21170S"/>
<dbReference type="EMBL" id="AP024426">
    <property type="protein sequence ID" value="BCR96229.1"/>
    <property type="molecule type" value="Genomic_DNA"/>
</dbReference>
<reference evidence="3 4" key="1">
    <citation type="journal article" date="2016" name="DNA Res.">
        <title>Genome sequence of Aspergillus luchuensis NBRC 4314.</title>
        <authorList>
            <person name="Yamada O."/>
            <person name="Machida M."/>
            <person name="Hosoyama A."/>
            <person name="Goto M."/>
            <person name="Takahashi T."/>
            <person name="Futagami T."/>
            <person name="Yamagata Y."/>
            <person name="Takeuchi M."/>
            <person name="Kobayashi T."/>
            <person name="Koike H."/>
            <person name="Abe K."/>
            <person name="Asai K."/>
            <person name="Arita M."/>
            <person name="Fujita N."/>
            <person name="Fukuda K."/>
            <person name="Higa K."/>
            <person name="Horikawa H."/>
            <person name="Ishikawa T."/>
            <person name="Jinno K."/>
            <person name="Kato Y."/>
            <person name="Kirimura K."/>
            <person name="Mizutani O."/>
            <person name="Nakasone K."/>
            <person name="Sano M."/>
            <person name="Shiraishi Y."/>
            <person name="Tsukahara M."/>
            <person name="Gomi K."/>
        </authorList>
    </citation>
    <scope>NUCLEOTIDE SEQUENCE [LARGE SCALE GENOMIC DNA]</scope>
    <source>
        <strain evidence="3 4">RIB 2604</strain>
    </source>
</reference>
<dbReference type="AlphaFoldDB" id="A0A146FKW2"/>
<dbReference type="RefSeq" id="XP_041539995.1">
    <property type="nucleotide sequence ID" value="XM_041685963.1"/>
</dbReference>
<organism evidence="3 4">
    <name type="scientific">Aspergillus kawachii</name>
    <name type="common">White koji mold</name>
    <name type="synonym">Aspergillus awamori var. kawachi</name>
    <dbReference type="NCBI Taxonomy" id="1069201"/>
    <lineage>
        <taxon>Eukaryota</taxon>
        <taxon>Fungi</taxon>
        <taxon>Dikarya</taxon>
        <taxon>Ascomycota</taxon>
        <taxon>Pezizomycotina</taxon>
        <taxon>Eurotiomycetes</taxon>
        <taxon>Eurotiomycetidae</taxon>
        <taxon>Eurotiales</taxon>
        <taxon>Aspergillaceae</taxon>
        <taxon>Aspergillus</taxon>
        <taxon>Aspergillus subgen. Circumdati</taxon>
    </lineage>
</organism>
<name>A0A146FKW2_ASPKA</name>
<dbReference type="Proteomes" id="UP000075230">
    <property type="component" value="Unassembled WGS sequence"/>
</dbReference>
<evidence type="ECO:0000313" key="2">
    <source>
        <dbReference type="EMBL" id="BCR96229.1"/>
    </source>
</evidence>
<evidence type="ECO:0000313" key="5">
    <source>
        <dbReference type="Proteomes" id="UP000661280"/>
    </source>
</evidence>